<comment type="similarity">
    <text evidence="2 9">Belongs to the CRISPR-associated endoribonuclease Cas2 protein family.</text>
</comment>
<dbReference type="Gene3D" id="3.30.70.240">
    <property type="match status" value="1"/>
</dbReference>
<evidence type="ECO:0000313" key="11">
    <source>
        <dbReference type="Proteomes" id="UP000017429"/>
    </source>
</evidence>
<evidence type="ECO:0000256" key="5">
    <source>
        <dbReference type="ARBA" id="ARBA00022759"/>
    </source>
</evidence>
<reference evidence="10" key="3">
    <citation type="submission" date="2022-06" db="EMBL/GenBank/DDBJ databases">
        <title>Resources to Facilitate Use of the Altered Schaedler Flora (ASF) Mouse Model to Study Microbiome Function.</title>
        <authorList>
            <person name="Proctor A."/>
            <person name="Parvinroo S."/>
            <person name="Richie T."/>
            <person name="Jia X."/>
            <person name="Lee S.T.M."/>
            <person name="Karp P.D."/>
            <person name="Paley S."/>
            <person name="Kostic A.D."/>
            <person name="Pierre J.F."/>
            <person name="Wannemuehler M.J."/>
            <person name="Phillips G.J."/>
        </authorList>
    </citation>
    <scope>NUCLEOTIDE SEQUENCE</scope>
    <source>
        <strain evidence="10">ASF457</strain>
    </source>
</reference>
<keyword evidence="5 9" id="KW-0255">Endonuclease</keyword>
<keyword evidence="7 9" id="KW-0460">Magnesium</keyword>
<feature type="binding site" evidence="9">
    <location>
        <position position="17"/>
    </location>
    <ligand>
        <name>Mg(2+)</name>
        <dbReference type="ChEBI" id="CHEBI:18420"/>
        <note>catalytic</note>
    </ligand>
</feature>
<dbReference type="GO" id="GO:0016787">
    <property type="term" value="F:hydrolase activity"/>
    <property type="evidence" value="ECO:0007669"/>
    <property type="project" value="UniProtKB-KW"/>
</dbReference>
<dbReference type="SUPFAM" id="SSF143430">
    <property type="entry name" value="TTP0101/SSO1404-like"/>
    <property type="match status" value="1"/>
</dbReference>
<dbReference type="EMBL" id="CP097562">
    <property type="protein sequence ID" value="USF24161.1"/>
    <property type="molecule type" value="Genomic_DNA"/>
</dbReference>
<evidence type="ECO:0000256" key="6">
    <source>
        <dbReference type="ARBA" id="ARBA00022801"/>
    </source>
</evidence>
<dbReference type="eggNOG" id="COG3512">
    <property type="taxonomic scope" value="Bacteria"/>
</dbReference>
<keyword evidence="3 9" id="KW-0540">Nuclease</keyword>
<dbReference type="AlphaFoldDB" id="V2QGW4"/>
<accession>V2QGW4</accession>
<dbReference type="RefSeq" id="WP_023275530.1">
    <property type="nucleotide sequence ID" value="NZ_CP097562.1"/>
</dbReference>
<dbReference type="InterPro" id="IPR021127">
    <property type="entry name" value="CRISPR_associated_Cas2"/>
</dbReference>
<dbReference type="HAMAP" id="MF_01471">
    <property type="entry name" value="Cas2"/>
    <property type="match status" value="1"/>
</dbReference>
<evidence type="ECO:0000256" key="8">
    <source>
        <dbReference type="ARBA" id="ARBA00023118"/>
    </source>
</evidence>
<reference evidence="10" key="1">
    <citation type="journal article" date="2014" name="Genome Announc.">
        <title>Draft genome sequences of the altered schaedler flora, a defined bacterial community from gnotobiotic mice.</title>
        <authorList>
            <person name="Wannemuehler M.J."/>
            <person name="Overstreet A.M."/>
            <person name="Ward D.V."/>
            <person name="Phillips G.J."/>
        </authorList>
    </citation>
    <scope>NUCLEOTIDE SEQUENCE</scope>
    <source>
        <strain evidence="10">ASF457</strain>
    </source>
</reference>
<comment type="cofactor">
    <cofactor evidence="1 9">
        <name>Mg(2+)</name>
        <dbReference type="ChEBI" id="CHEBI:18420"/>
    </cofactor>
</comment>
<keyword evidence="11" id="KW-1185">Reference proteome</keyword>
<dbReference type="NCBIfam" id="TIGR01573">
    <property type="entry name" value="cas2"/>
    <property type="match status" value="1"/>
</dbReference>
<dbReference type="Proteomes" id="UP000017429">
    <property type="component" value="Chromosome"/>
</dbReference>
<keyword evidence="6 9" id="KW-0378">Hydrolase</keyword>
<dbReference type="GO" id="GO:0051607">
    <property type="term" value="P:defense response to virus"/>
    <property type="evidence" value="ECO:0007669"/>
    <property type="project" value="UniProtKB-UniRule"/>
</dbReference>
<proteinExistence type="inferred from homology"/>
<dbReference type="GO" id="GO:0046872">
    <property type="term" value="F:metal ion binding"/>
    <property type="evidence" value="ECO:0007669"/>
    <property type="project" value="UniProtKB-UniRule"/>
</dbReference>
<reference evidence="10" key="2">
    <citation type="submission" date="2022-05" db="EMBL/GenBank/DDBJ databases">
        <authorList>
            <person name="Proctor A.L."/>
            <person name="Phillips G.J."/>
            <person name="Wannemuehler M.J."/>
        </authorList>
    </citation>
    <scope>NUCLEOTIDE SEQUENCE</scope>
    <source>
        <strain evidence="10">ASF457</strain>
    </source>
</reference>
<evidence type="ECO:0000256" key="3">
    <source>
        <dbReference type="ARBA" id="ARBA00022722"/>
    </source>
</evidence>
<gene>
    <name evidence="9 10" type="primary">cas2</name>
    <name evidence="10" type="ORF">N508_001240</name>
</gene>
<dbReference type="OrthoDB" id="9791737at2"/>
<dbReference type="GO" id="GO:0043571">
    <property type="term" value="P:maintenance of CRISPR repeat elements"/>
    <property type="evidence" value="ECO:0007669"/>
    <property type="project" value="UniProtKB-UniRule"/>
</dbReference>
<dbReference type="EC" id="3.1.-.-" evidence="9"/>
<keyword evidence="4 9" id="KW-0479">Metal-binding</keyword>
<evidence type="ECO:0000256" key="7">
    <source>
        <dbReference type="ARBA" id="ARBA00022842"/>
    </source>
</evidence>
<evidence type="ECO:0000256" key="9">
    <source>
        <dbReference type="HAMAP-Rule" id="MF_01471"/>
    </source>
</evidence>
<evidence type="ECO:0000313" key="10">
    <source>
        <dbReference type="EMBL" id="USF24161.1"/>
    </source>
</evidence>
<protein>
    <recommendedName>
        <fullName evidence="9">CRISPR-associated endoribonuclease Cas2</fullName>
        <ecNumber evidence="9">3.1.-.-</ecNumber>
    </recommendedName>
</protein>
<dbReference type="Pfam" id="PF09827">
    <property type="entry name" value="CRISPR_Cas2"/>
    <property type="match status" value="1"/>
</dbReference>
<comment type="subunit">
    <text evidence="9">Homodimer, forms a heterotetramer with a Cas1 homodimer.</text>
</comment>
<dbReference type="InterPro" id="IPR019199">
    <property type="entry name" value="Virulence_VapD/CRISPR_Cas2"/>
</dbReference>
<dbReference type="KEGG" id="msch:N508_001240"/>
<organism evidence="10 11">
    <name type="scientific">Mucispirillum schaedleri ASF457</name>
    <dbReference type="NCBI Taxonomy" id="1379858"/>
    <lineage>
        <taxon>Bacteria</taxon>
        <taxon>Pseudomonadati</taxon>
        <taxon>Deferribacterota</taxon>
        <taxon>Deferribacteres</taxon>
        <taxon>Deferribacterales</taxon>
        <taxon>Mucispirillaceae</taxon>
        <taxon>Mucispirillum</taxon>
    </lineage>
</organism>
<evidence type="ECO:0000256" key="2">
    <source>
        <dbReference type="ARBA" id="ARBA00009959"/>
    </source>
</evidence>
<name>V2QGW4_9BACT</name>
<comment type="function">
    <text evidence="9">CRISPR (clustered regularly interspaced short palindromic repeat), is an adaptive immune system that provides protection against mobile genetic elements (viruses, transposable elements and conjugative plasmids). CRISPR clusters contain sequences complementary to antecedent mobile elements and target invading nucleic acids. CRISPR clusters are transcribed and processed into CRISPR RNA (crRNA). Functions as a ssRNA-specific endoribonuclease. Involved in the integration of spacer DNA into the CRISPR cassette.</text>
</comment>
<sequence>MTYLSGYRLMWIMVLFDLPVITEKERKKATKFRNFLMDNSFEMVQFSVYMRPCPSKEHVERLVKLIEKNVPEDGKVDILPITDKQYENIVTIRGRNKVQRNNPNQYILFQPDIEHFLPESANL</sequence>
<evidence type="ECO:0000256" key="4">
    <source>
        <dbReference type="ARBA" id="ARBA00022723"/>
    </source>
</evidence>
<dbReference type="GO" id="GO:0004521">
    <property type="term" value="F:RNA endonuclease activity"/>
    <property type="evidence" value="ECO:0007669"/>
    <property type="project" value="InterPro"/>
</dbReference>
<evidence type="ECO:0000256" key="1">
    <source>
        <dbReference type="ARBA" id="ARBA00001946"/>
    </source>
</evidence>
<keyword evidence="8 9" id="KW-0051">Antiviral defense</keyword>